<keyword evidence="3" id="KW-1185">Reference proteome</keyword>
<evidence type="ECO:0000259" key="1">
    <source>
        <dbReference type="Pfam" id="PF19054"/>
    </source>
</evidence>
<organism evidence="2 3">
    <name type="scientific">Streptomyces poonensis</name>
    <dbReference type="NCBI Taxonomy" id="68255"/>
    <lineage>
        <taxon>Bacteria</taxon>
        <taxon>Bacillati</taxon>
        <taxon>Actinomycetota</taxon>
        <taxon>Actinomycetes</taxon>
        <taxon>Kitasatosporales</taxon>
        <taxon>Streptomycetaceae</taxon>
        <taxon>Streptomyces</taxon>
    </lineage>
</organism>
<gene>
    <name evidence="2" type="ORF">GCM10010365_13900</name>
</gene>
<dbReference type="Pfam" id="PF19054">
    <property type="entry name" value="DUF5753"/>
    <property type="match status" value="1"/>
</dbReference>
<accession>A0A918PB81</accession>
<reference evidence="2" key="1">
    <citation type="journal article" date="2014" name="Int. J. Syst. Evol. Microbiol.">
        <title>Complete genome sequence of Corynebacterium casei LMG S-19264T (=DSM 44701T), isolated from a smear-ripened cheese.</title>
        <authorList>
            <consortium name="US DOE Joint Genome Institute (JGI-PGF)"/>
            <person name="Walter F."/>
            <person name="Albersmeier A."/>
            <person name="Kalinowski J."/>
            <person name="Ruckert C."/>
        </authorList>
    </citation>
    <scope>NUCLEOTIDE SEQUENCE</scope>
    <source>
        <strain evidence="2">JCM 4815</strain>
    </source>
</reference>
<protein>
    <recommendedName>
        <fullName evidence="1">DUF5753 domain-containing protein</fullName>
    </recommendedName>
</protein>
<dbReference type="Proteomes" id="UP000622166">
    <property type="component" value="Unassembled WGS sequence"/>
</dbReference>
<feature type="domain" description="DUF5753" evidence="1">
    <location>
        <begin position="2"/>
        <end position="126"/>
    </location>
</feature>
<dbReference type="RefSeq" id="WP_308436752.1">
    <property type="nucleotide sequence ID" value="NZ_BMVW01000001.1"/>
</dbReference>
<evidence type="ECO:0000313" key="2">
    <source>
        <dbReference type="EMBL" id="GGY96200.1"/>
    </source>
</evidence>
<evidence type="ECO:0000313" key="3">
    <source>
        <dbReference type="Proteomes" id="UP000622166"/>
    </source>
</evidence>
<dbReference type="EMBL" id="BMVW01000001">
    <property type="protein sequence ID" value="GGY96200.1"/>
    <property type="molecule type" value="Genomic_DNA"/>
</dbReference>
<name>A0A918PB81_9ACTN</name>
<dbReference type="AlphaFoldDB" id="A0A918PB81"/>
<comment type="caution">
    <text evidence="2">The sequence shown here is derived from an EMBL/GenBank/DDBJ whole genome shotgun (WGS) entry which is preliminary data.</text>
</comment>
<sequence>MAARLGRQLLLHRCPVPDVRFVVDEYAFRRPSQTARTWEDQLLRIETAAMWPNVVIQVLPFTAGPHGMDVSLTLLWQESGSAVAYKEGNGLGVLMNEAEDVTRHRLSYDRLRDVALSPADSLTFIRGVLKEHTS</sequence>
<dbReference type="InterPro" id="IPR043917">
    <property type="entry name" value="DUF5753"/>
</dbReference>
<proteinExistence type="predicted"/>
<reference evidence="2" key="2">
    <citation type="submission" date="2020-09" db="EMBL/GenBank/DDBJ databases">
        <authorList>
            <person name="Sun Q."/>
            <person name="Ohkuma M."/>
        </authorList>
    </citation>
    <scope>NUCLEOTIDE SEQUENCE</scope>
    <source>
        <strain evidence="2">JCM 4815</strain>
    </source>
</reference>